<evidence type="ECO:0000313" key="1">
    <source>
        <dbReference type="EMBL" id="TYP91725.1"/>
    </source>
</evidence>
<dbReference type="PANTHER" id="PTHR36978">
    <property type="entry name" value="P-LOOP CONTAINING NUCLEOTIDE TRIPHOSPHATE HYDROLASE"/>
    <property type="match status" value="1"/>
</dbReference>
<dbReference type="Proteomes" id="UP000324595">
    <property type="component" value="Unassembled WGS sequence"/>
</dbReference>
<dbReference type="PANTHER" id="PTHR36978:SF4">
    <property type="entry name" value="P-LOOP CONTAINING NUCLEOSIDE TRIPHOSPHATE HYDROLASE PROTEIN"/>
    <property type="match status" value="1"/>
</dbReference>
<dbReference type="RefSeq" id="WP_148899867.1">
    <property type="nucleotide sequence ID" value="NZ_VNHY01000005.1"/>
</dbReference>
<proteinExistence type="predicted"/>
<dbReference type="SUPFAM" id="SSF52540">
    <property type="entry name" value="P-loop containing nucleoside triphosphate hydrolases"/>
    <property type="match status" value="1"/>
</dbReference>
<keyword evidence="2" id="KW-1185">Reference proteome</keyword>
<organism evidence="1 2">
    <name type="scientific">Fodinibius salinus</name>
    <dbReference type="NCBI Taxonomy" id="860790"/>
    <lineage>
        <taxon>Bacteria</taxon>
        <taxon>Pseudomonadati</taxon>
        <taxon>Balneolota</taxon>
        <taxon>Balneolia</taxon>
        <taxon>Balneolales</taxon>
        <taxon>Balneolaceae</taxon>
        <taxon>Fodinibius</taxon>
    </lineage>
</organism>
<dbReference type="EMBL" id="VNHY01000005">
    <property type="protein sequence ID" value="TYP91725.1"/>
    <property type="molecule type" value="Genomic_DNA"/>
</dbReference>
<dbReference type="InterPro" id="IPR040632">
    <property type="entry name" value="Sulfotransfer_4"/>
</dbReference>
<dbReference type="OrthoDB" id="285690at2"/>
<reference evidence="1 2" key="1">
    <citation type="submission" date="2019-07" db="EMBL/GenBank/DDBJ databases">
        <title>Genomic Encyclopedia of Archaeal and Bacterial Type Strains, Phase II (KMG-II): from individual species to whole genera.</title>
        <authorList>
            <person name="Goeker M."/>
        </authorList>
    </citation>
    <scope>NUCLEOTIDE SEQUENCE [LARGE SCALE GENOMIC DNA]</scope>
    <source>
        <strain evidence="1 2">DSM 21935</strain>
    </source>
</reference>
<dbReference type="Pfam" id="PF17784">
    <property type="entry name" value="Sulfotransfer_4"/>
    <property type="match status" value="1"/>
</dbReference>
<comment type="caution">
    <text evidence="1">The sequence shown here is derived from an EMBL/GenBank/DDBJ whole genome shotgun (WGS) entry which is preliminary data.</text>
</comment>
<evidence type="ECO:0008006" key="3">
    <source>
        <dbReference type="Google" id="ProtNLM"/>
    </source>
</evidence>
<name>A0A5D3YHW7_9BACT</name>
<accession>A0A5D3YHW7</accession>
<protein>
    <recommendedName>
        <fullName evidence="3">Sulfotransferase family protein</fullName>
    </recommendedName>
</protein>
<evidence type="ECO:0000313" key="2">
    <source>
        <dbReference type="Proteomes" id="UP000324595"/>
    </source>
</evidence>
<dbReference type="InterPro" id="IPR027417">
    <property type="entry name" value="P-loop_NTPase"/>
</dbReference>
<dbReference type="AlphaFoldDB" id="A0A5D3YHW7"/>
<sequence length="234" mass="27818">MASLATGFKIIVKRSLKRLHTSPQKRVFCISMQRNGTTSVGDFLSDHGYRVARWVDSNYYNWSYQVSAGKIELVFNSRPFNAYNAFEDSPWYHPGVYKKLYRRFPESRFILLHRDSQAWFNSMLRHSNGKTPGNTFRHCQIYDRLPEFYRRLQKDPNFLPTLNETDNLMSLEGKKDHYINVYEKYNKNVITFFDQHDTQRLFVGRLEDPNKWQKMGNFLDLDVSADYQVHSNKS</sequence>
<dbReference type="Gene3D" id="3.40.50.300">
    <property type="entry name" value="P-loop containing nucleotide triphosphate hydrolases"/>
    <property type="match status" value="1"/>
</dbReference>
<gene>
    <name evidence="1" type="ORF">LX73_2551</name>
</gene>